<dbReference type="RefSeq" id="WP_154458816.1">
    <property type="nucleotide sequence ID" value="NZ_VUMV01000010.1"/>
</dbReference>
<reference evidence="6 7" key="1">
    <citation type="submission" date="2019-08" db="EMBL/GenBank/DDBJ databases">
        <title>In-depth cultivation of the pig gut microbiome towards novel bacterial diversity and tailored functional studies.</title>
        <authorList>
            <person name="Wylensek D."/>
            <person name="Hitch T.C.A."/>
            <person name="Clavel T."/>
        </authorList>
    </citation>
    <scope>NUCLEOTIDE SEQUENCE [LARGE SCALE GENOMIC DNA]</scope>
    <source>
        <strain evidence="6 7">Oil+RF-744-WCA-WT-13</strain>
    </source>
</reference>
<name>A0A7X2TPS2_9FIRM</name>
<dbReference type="Pfam" id="PF03466">
    <property type="entry name" value="LysR_substrate"/>
    <property type="match status" value="1"/>
</dbReference>
<dbReference type="Gene3D" id="1.10.10.10">
    <property type="entry name" value="Winged helix-like DNA-binding domain superfamily/Winged helix DNA-binding domain"/>
    <property type="match status" value="1"/>
</dbReference>
<comment type="caution">
    <text evidence="6">The sequence shown here is derived from an EMBL/GenBank/DDBJ whole genome shotgun (WGS) entry which is preliminary data.</text>
</comment>
<dbReference type="SUPFAM" id="SSF46785">
    <property type="entry name" value="Winged helix' DNA-binding domain"/>
    <property type="match status" value="1"/>
</dbReference>
<dbReference type="InterPro" id="IPR000847">
    <property type="entry name" value="LysR_HTH_N"/>
</dbReference>
<evidence type="ECO:0000259" key="5">
    <source>
        <dbReference type="PROSITE" id="PS50931"/>
    </source>
</evidence>
<sequence length="313" mass="35854">MTFQNLKYIIEIANCHSISQAAKNLYMTQSAVSNAVKETEKEVGIRIFERTSRGVLLTYDGEDFLKYCKEIVSKTEFLATKYQSRNYLHMYFSVSAQHLPFAVRAFRKFLNTFQAPCFDVSIRETDTATVFRDVTTGKSELGICAFHDSHILMIRKSLFLHELSFTELTQMPCYVFVRKNHPLAGEEAISIEDLKNYPFVTYDSSSDPDQFTEEPLFYELLEKNVHVTDRSSKLNLIRNSDAFSIAVDLPNSNADSFFRSRENAVIAVPLKEPLEPLHVGYIFQKNREQSSLARQYLGCLNAEIQQFGIPSVP</sequence>
<gene>
    <name evidence="6" type="ORF">FYJ60_11445</name>
</gene>
<proteinExistence type="inferred from homology"/>
<dbReference type="GO" id="GO:0003700">
    <property type="term" value="F:DNA-binding transcription factor activity"/>
    <property type="evidence" value="ECO:0007669"/>
    <property type="project" value="InterPro"/>
</dbReference>
<organism evidence="6 7">
    <name type="scientific">Bilifractor porci</name>
    <dbReference type="NCBI Taxonomy" id="2606636"/>
    <lineage>
        <taxon>Bacteria</taxon>
        <taxon>Bacillati</taxon>
        <taxon>Bacillota</taxon>
        <taxon>Clostridia</taxon>
        <taxon>Lachnospirales</taxon>
        <taxon>Lachnospiraceae</taxon>
        <taxon>Bilifractor</taxon>
    </lineage>
</organism>
<dbReference type="PRINTS" id="PR00039">
    <property type="entry name" value="HTHLYSR"/>
</dbReference>
<accession>A0A7X2TPS2</accession>
<dbReference type="Gene3D" id="3.40.190.290">
    <property type="match status" value="1"/>
</dbReference>
<keyword evidence="7" id="KW-1185">Reference proteome</keyword>
<dbReference type="PANTHER" id="PTHR30346">
    <property type="entry name" value="TRANSCRIPTIONAL DUAL REGULATOR HCAR-RELATED"/>
    <property type="match status" value="1"/>
</dbReference>
<protein>
    <submittedName>
        <fullName evidence="6">LysR family transcriptional regulator</fullName>
    </submittedName>
</protein>
<dbReference type="InterPro" id="IPR036390">
    <property type="entry name" value="WH_DNA-bd_sf"/>
</dbReference>
<dbReference type="PANTHER" id="PTHR30346:SF0">
    <property type="entry name" value="HCA OPERON TRANSCRIPTIONAL ACTIVATOR HCAR"/>
    <property type="match status" value="1"/>
</dbReference>
<evidence type="ECO:0000256" key="3">
    <source>
        <dbReference type="ARBA" id="ARBA00023125"/>
    </source>
</evidence>
<keyword evidence="4" id="KW-0804">Transcription</keyword>
<dbReference type="GO" id="GO:0003677">
    <property type="term" value="F:DNA binding"/>
    <property type="evidence" value="ECO:0007669"/>
    <property type="project" value="UniProtKB-KW"/>
</dbReference>
<dbReference type="InterPro" id="IPR036388">
    <property type="entry name" value="WH-like_DNA-bd_sf"/>
</dbReference>
<evidence type="ECO:0000256" key="4">
    <source>
        <dbReference type="ARBA" id="ARBA00023163"/>
    </source>
</evidence>
<dbReference type="Pfam" id="PF00126">
    <property type="entry name" value="HTH_1"/>
    <property type="match status" value="1"/>
</dbReference>
<keyword evidence="2" id="KW-0805">Transcription regulation</keyword>
<dbReference type="GO" id="GO:0032993">
    <property type="term" value="C:protein-DNA complex"/>
    <property type="evidence" value="ECO:0007669"/>
    <property type="project" value="TreeGrafter"/>
</dbReference>
<keyword evidence="3" id="KW-0238">DNA-binding</keyword>
<evidence type="ECO:0000256" key="1">
    <source>
        <dbReference type="ARBA" id="ARBA00009437"/>
    </source>
</evidence>
<dbReference type="SUPFAM" id="SSF53850">
    <property type="entry name" value="Periplasmic binding protein-like II"/>
    <property type="match status" value="1"/>
</dbReference>
<dbReference type="EMBL" id="VUMV01000010">
    <property type="protein sequence ID" value="MST82915.1"/>
    <property type="molecule type" value="Genomic_DNA"/>
</dbReference>
<evidence type="ECO:0000313" key="6">
    <source>
        <dbReference type="EMBL" id="MST82915.1"/>
    </source>
</evidence>
<dbReference type="InterPro" id="IPR005119">
    <property type="entry name" value="LysR_subst-bd"/>
</dbReference>
<evidence type="ECO:0000313" key="7">
    <source>
        <dbReference type="Proteomes" id="UP000466864"/>
    </source>
</evidence>
<comment type="similarity">
    <text evidence="1">Belongs to the LysR transcriptional regulatory family.</text>
</comment>
<evidence type="ECO:0000256" key="2">
    <source>
        <dbReference type="ARBA" id="ARBA00023015"/>
    </source>
</evidence>
<dbReference type="Proteomes" id="UP000466864">
    <property type="component" value="Unassembled WGS sequence"/>
</dbReference>
<dbReference type="PROSITE" id="PS50931">
    <property type="entry name" value="HTH_LYSR"/>
    <property type="match status" value="1"/>
</dbReference>
<dbReference type="FunFam" id="1.10.10.10:FF:000001">
    <property type="entry name" value="LysR family transcriptional regulator"/>
    <property type="match status" value="1"/>
</dbReference>
<dbReference type="AlphaFoldDB" id="A0A7X2TPS2"/>
<feature type="domain" description="HTH lysR-type" evidence="5">
    <location>
        <begin position="1"/>
        <end position="58"/>
    </location>
</feature>
<dbReference type="CDD" id="cd05466">
    <property type="entry name" value="PBP2_LTTR_substrate"/>
    <property type="match status" value="1"/>
</dbReference>